<evidence type="ECO:0000259" key="4">
    <source>
        <dbReference type="Pfam" id="PF18962"/>
    </source>
</evidence>
<keyword evidence="6" id="KW-1185">Reference proteome</keyword>
<dbReference type="Gene3D" id="2.130.10.130">
    <property type="entry name" value="Integrin alpha, N-terminal"/>
    <property type="match status" value="2"/>
</dbReference>
<dbReference type="SUPFAM" id="SSF69318">
    <property type="entry name" value="Integrin alpha N-terminal domain"/>
    <property type="match status" value="1"/>
</dbReference>
<evidence type="ECO:0000259" key="3">
    <source>
        <dbReference type="Pfam" id="PF07593"/>
    </source>
</evidence>
<dbReference type="Pfam" id="PF07593">
    <property type="entry name" value="UnbV_ASPIC"/>
    <property type="match status" value="1"/>
</dbReference>
<feature type="domain" description="ASPIC/UnbV" evidence="3">
    <location>
        <begin position="523"/>
        <end position="589"/>
    </location>
</feature>
<name>A0ABW1PM24_9FLAO</name>
<feature type="domain" description="Secretion system C-terminal sorting" evidence="4">
    <location>
        <begin position="609"/>
        <end position="678"/>
    </location>
</feature>
<dbReference type="RefSeq" id="WP_379791465.1">
    <property type="nucleotide sequence ID" value="NZ_JBHSQB010000007.1"/>
</dbReference>
<evidence type="ECO:0000256" key="1">
    <source>
        <dbReference type="ARBA" id="ARBA00022729"/>
    </source>
</evidence>
<accession>A0ABW1PM24</accession>
<comment type="caution">
    <text evidence="5">The sequence shown here is derived from an EMBL/GenBank/DDBJ whole genome shotgun (WGS) entry which is preliminary data.</text>
</comment>
<dbReference type="NCBIfam" id="TIGR04183">
    <property type="entry name" value="Por_Secre_tail"/>
    <property type="match status" value="1"/>
</dbReference>
<dbReference type="Pfam" id="PF13517">
    <property type="entry name" value="FG-GAP_3"/>
    <property type="match status" value="3"/>
</dbReference>
<sequence>MKKITLLLILLLGAKLSFAQNSCAGATPITAGTYVIDAVNGAQITTSCFGTGLGTAAEWYAYTPTQNYSVTVTTDLQVNICKDTRLHVYTGTCGNLTCFAGDDDSGVISCNSGNTNSYLSTVTFSAVAGTTYYIAFDNKYQSTGFSFQLIQGAVVVPVPTPISYTTQTISTVNSAYNYCVVDMNNDKKDDIVGVSPNNLRIHFQSTPGNFTISDFAITGVSKMPYWSIAAGDCNKDGFNDLVLGANDGLSVWRSNNTGTAYSNFTPGNYIFCQRTNFADLNNDGNLDVFSCHDIAPNVYYLNNGAGTLTYYQSTVTPGAMSIGAIGGNYATLWTDFDNDGDSDVFISKCSGPACELHRNDGNGIFTDISAAAQINITPIQTWSSAIADFDNDGDMDIIITASSGTHKYFRNNLSNGTLGAFTNITAGSGWDTNTSVNIDNVAYDFDNNGYVDVLGGGGKIMFNQGNGTFSPANYSGISVGAVGDLNNDGFLDILNGSTVRYAVPNTNKWLKVALNGIQSNSNGIGARVEIYGTWGKQIRDIRSGEGFKYMSSLNAHFGLGQATAIQQVIIRWPSGIVDTITNPAVNQTLNITEGATLGLSENNSNQFALYPNPVKDFINIQLKDIQEIADAKVYDINGRMVSNPKISDNKLNVQELTTGTYILILQDLSGNKFSQKFIKQ</sequence>
<organism evidence="5 6">
    <name type="scientific">Flavobacterium qiangtangense</name>
    <dbReference type="NCBI Taxonomy" id="1442595"/>
    <lineage>
        <taxon>Bacteria</taxon>
        <taxon>Pseudomonadati</taxon>
        <taxon>Bacteroidota</taxon>
        <taxon>Flavobacteriia</taxon>
        <taxon>Flavobacteriales</taxon>
        <taxon>Flavobacteriaceae</taxon>
        <taxon>Flavobacterium</taxon>
    </lineage>
</organism>
<evidence type="ECO:0000313" key="6">
    <source>
        <dbReference type="Proteomes" id="UP001596287"/>
    </source>
</evidence>
<dbReference type="InterPro" id="IPR011519">
    <property type="entry name" value="UnbV_ASPIC"/>
</dbReference>
<dbReference type="EMBL" id="JBHSQB010000007">
    <property type="protein sequence ID" value="MFC6096608.1"/>
    <property type="molecule type" value="Genomic_DNA"/>
</dbReference>
<reference evidence="6" key="1">
    <citation type="journal article" date="2019" name="Int. J. Syst. Evol. Microbiol.">
        <title>The Global Catalogue of Microorganisms (GCM) 10K type strain sequencing project: providing services to taxonomists for standard genome sequencing and annotation.</title>
        <authorList>
            <consortium name="The Broad Institute Genomics Platform"/>
            <consortium name="The Broad Institute Genome Sequencing Center for Infectious Disease"/>
            <person name="Wu L."/>
            <person name="Ma J."/>
        </authorList>
    </citation>
    <scope>NUCLEOTIDE SEQUENCE [LARGE SCALE GENOMIC DNA]</scope>
    <source>
        <strain evidence="6">CCUG 49679</strain>
    </source>
</reference>
<dbReference type="Pfam" id="PF18962">
    <property type="entry name" value="Por_Secre_tail"/>
    <property type="match status" value="1"/>
</dbReference>
<keyword evidence="1 2" id="KW-0732">Signal</keyword>
<feature type="signal peptide" evidence="2">
    <location>
        <begin position="1"/>
        <end position="19"/>
    </location>
</feature>
<proteinExistence type="predicted"/>
<dbReference type="PANTHER" id="PTHR44103:SF1">
    <property type="entry name" value="PROPROTEIN CONVERTASE P"/>
    <property type="match status" value="1"/>
</dbReference>
<dbReference type="InterPro" id="IPR013517">
    <property type="entry name" value="FG-GAP"/>
</dbReference>
<evidence type="ECO:0000313" key="5">
    <source>
        <dbReference type="EMBL" id="MFC6096608.1"/>
    </source>
</evidence>
<dbReference type="InterPro" id="IPR028994">
    <property type="entry name" value="Integrin_alpha_N"/>
</dbReference>
<dbReference type="Proteomes" id="UP001596287">
    <property type="component" value="Unassembled WGS sequence"/>
</dbReference>
<dbReference type="InterPro" id="IPR026444">
    <property type="entry name" value="Secre_tail"/>
</dbReference>
<evidence type="ECO:0000256" key="2">
    <source>
        <dbReference type="SAM" id="SignalP"/>
    </source>
</evidence>
<dbReference type="PANTHER" id="PTHR44103">
    <property type="entry name" value="PROPROTEIN CONVERTASE P"/>
    <property type="match status" value="1"/>
</dbReference>
<feature type="chain" id="PRO_5045496722" evidence="2">
    <location>
        <begin position="20"/>
        <end position="680"/>
    </location>
</feature>
<gene>
    <name evidence="5" type="ORF">ACFPVY_08110</name>
</gene>
<protein>
    <submittedName>
        <fullName evidence="5">FG-GAP-like repeat-containing protein</fullName>
    </submittedName>
</protein>